<evidence type="ECO:0000256" key="3">
    <source>
        <dbReference type="ARBA" id="ARBA00022694"/>
    </source>
</evidence>
<gene>
    <name evidence="5 8" type="primary">truB</name>
    <name evidence="8" type="ORF">CO172_02225</name>
</gene>
<comment type="caution">
    <text evidence="8">The sequence shown here is derived from an EMBL/GenBank/DDBJ whole genome shotgun (WGS) entry which is preliminary data.</text>
</comment>
<dbReference type="SUPFAM" id="SSF55120">
    <property type="entry name" value="Pseudouridine synthase"/>
    <property type="match status" value="1"/>
</dbReference>
<reference evidence="9" key="1">
    <citation type="submission" date="2017-09" db="EMBL/GenBank/DDBJ databases">
        <title>Depth-based differentiation of microbial function through sediment-hosted aquifers and enrichment of novel symbionts in the deep terrestrial subsurface.</title>
        <authorList>
            <person name="Probst A.J."/>
            <person name="Ladd B."/>
            <person name="Jarett J.K."/>
            <person name="Geller-Mcgrath D.E."/>
            <person name="Sieber C.M.K."/>
            <person name="Emerson J.B."/>
            <person name="Anantharaman K."/>
            <person name="Thomas B.C."/>
            <person name="Malmstrom R."/>
            <person name="Stieglmeier M."/>
            <person name="Klingl A."/>
            <person name="Woyke T."/>
            <person name="Ryan C.M."/>
            <person name="Banfield J.F."/>
        </authorList>
    </citation>
    <scope>NUCLEOTIDE SEQUENCE [LARGE SCALE GENOMIC DNA]</scope>
</reference>
<keyword evidence="3 5" id="KW-0819">tRNA processing</keyword>
<dbReference type="InterPro" id="IPR014780">
    <property type="entry name" value="tRNA_psdUridine_synth_TruB"/>
</dbReference>
<evidence type="ECO:0000256" key="4">
    <source>
        <dbReference type="ARBA" id="ARBA00023235"/>
    </source>
</evidence>
<dbReference type="InterPro" id="IPR032819">
    <property type="entry name" value="TruB_C"/>
</dbReference>
<dbReference type="CDD" id="cd02573">
    <property type="entry name" value="PseudoU_synth_EcTruB"/>
    <property type="match status" value="1"/>
</dbReference>
<evidence type="ECO:0000259" key="7">
    <source>
        <dbReference type="Pfam" id="PF16198"/>
    </source>
</evidence>
<evidence type="ECO:0000256" key="5">
    <source>
        <dbReference type="HAMAP-Rule" id="MF_01080"/>
    </source>
</evidence>
<dbReference type="GO" id="GO:0031119">
    <property type="term" value="P:tRNA pseudouridine synthesis"/>
    <property type="evidence" value="ECO:0007669"/>
    <property type="project" value="UniProtKB-UniRule"/>
</dbReference>
<dbReference type="HAMAP" id="MF_01080">
    <property type="entry name" value="TruB_bact"/>
    <property type="match status" value="1"/>
</dbReference>
<evidence type="ECO:0000313" key="9">
    <source>
        <dbReference type="Proteomes" id="UP000229749"/>
    </source>
</evidence>
<dbReference type="GO" id="GO:0160148">
    <property type="term" value="F:tRNA pseudouridine(55) synthase activity"/>
    <property type="evidence" value="ECO:0007669"/>
    <property type="project" value="UniProtKB-EC"/>
</dbReference>
<dbReference type="PANTHER" id="PTHR13767:SF2">
    <property type="entry name" value="PSEUDOURIDYLATE SYNTHASE TRUB1"/>
    <property type="match status" value="1"/>
</dbReference>
<comment type="function">
    <text evidence="5">Responsible for synthesis of pseudouridine from uracil-55 in the psi GC loop of transfer RNAs.</text>
</comment>
<dbReference type="GO" id="GO:1990481">
    <property type="term" value="P:mRNA pseudouridine synthesis"/>
    <property type="evidence" value="ECO:0007669"/>
    <property type="project" value="TreeGrafter"/>
</dbReference>
<evidence type="ECO:0000256" key="1">
    <source>
        <dbReference type="ARBA" id="ARBA00000385"/>
    </source>
</evidence>
<dbReference type="NCBIfam" id="TIGR00431">
    <property type="entry name" value="TruB"/>
    <property type="match status" value="1"/>
</dbReference>
<proteinExistence type="inferred from homology"/>
<dbReference type="Pfam" id="PF01509">
    <property type="entry name" value="TruB_N"/>
    <property type="match status" value="1"/>
</dbReference>
<accession>A0A2M7XHE8</accession>
<evidence type="ECO:0000256" key="2">
    <source>
        <dbReference type="ARBA" id="ARBA00005642"/>
    </source>
</evidence>
<dbReference type="EC" id="5.4.99.25" evidence="5"/>
<dbReference type="InterPro" id="IPR020103">
    <property type="entry name" value="PsdUridine_synth_cat_dom_sf"/>
</dbReference>
<evidence type="ECO:0000259" key="6">
    <source>
        <dbReference type="Pfam" id="PF01509"/>
    </source>
</evidence>
<comment type="catalytic activity">
    <reaction evidence="1 5">
        <text>uridine(55) in tRNA = pseudouridine(55) in tRNA</text>
        <dbReference type="Rhea" id="RHEA:42532"/>
        <dbReference type="Rhea" id="RHEA-COMP:10101"/>
        <dbReference type="Rhea" id="RHEA-COMP:10102"/>
        <dbReference type="ChEBI" id="CHEBI:65314"/>
        <dbReference type="ChEBI" id="CHEBI:65315"/>
        <dbReference type="EC" id="5.4.99.25"/>
    </reaction>
</comment>
<feature type="domain" description="Pseudouridine synthase II N-terminal" evidence="6">
    <location>
        <begin position="50"/>
        <end position="207"/>
    </location>
</feature>
<sequence>MRNVFKNRVEIIPVKHMNVNQFSLGATKFGFLLLHKDPGPTSHDLIAQLRRITGIKKIGHAGTLDPFASGLLIVGIGRENTKDLGQFIGLAKTYEAIFLLGAKSTTDDRMGEIYPCDPSASFPNEQMIQSTIQSFIGPTEQIPPQYAAIKIQGKKMYELARLGKIVDAKPRHVTIFSFNLHAVEYLNKPNRLIRLKTTISCSSGTYIRSIARDLGEKLGINGYVQELCRTSIGPFLLSESIHLSELQPENWQNYLLPKERLINRLI</sequence>
<feature type="domain" description="tRNA pseudouridylate synthase B C-terminal" evidence="7">
    <location>
        <begin position="208"/>
        <end position="259"/>
    </location>
</feature>
<dbReference type="AlphaFoldDB" id="A0A2M7XHE8"/>
<comment type="similarity">
    <text evidence="2 5">Belongs to the pseudouridine synthase TruB family. Type 1 subfamily.</text>
</comment>
<organism evidence="8 9">
    <name type="scientific">Candidatus Uhrbacteria bacterium CG_4_9_14_3_um_filter_36_7</name>
    <dbReference type="NCBI Taxonomy" id="1975033"/>
    <lineage>
        <taxon>Bacteria</taxon>
        <taxon>Candidatus Uhriibacteriota</taxon>
    </lineage>
</organism>
<dbReference type="Gene3D" id="3.30.2350.10">
    <property type="entry name" value="Pseudouridine synthase"/>
    <property type="match status" value="1"/>
</dbReference>
<name>A0A2M7XHE8_9BACT</name>
<feature type="active site" description="Nucleophile" evidence="5">
    <location>
        <position position="65"/>
    </location>
</feature>
<evidence type="ECO:0000313" key="8">
    <source>
        <dbReference type="EMBL" id="PJA47303.1"/>
    </source>
</evidence>
<protein>
    <recommendedName>
        <fullName evidence="5">tRNA pseudouridine synthase B</fullName>
        <ecNumber evidence="5">5.4.99.25</ecNumber>
    </recommendedName>
    <alternativeName>
        <fullName evidence="5">tRNA pseudouridine(55) synthase</fullName>
        <shortName evidence="5">Psi55 synthase</shortName>
    </alternativeName>
    <alternativeName>
        <fullName evidence="5">tRNA pseudouridylate synthase</fullName>
    </alternativeName>
    <alternativeName>
        <fullName evidence="5">tRNA-uridine isomerase</fullName>
    </alternativeName>
</protein>
<dbReference type="EMBL" id="PFWS01000033">
    <property type="protein sequence ID" value="PJA47303.1"/>
    <property type="molecule type" value="Genomic_DNA"/>
</dbReference>
<dbReference type="Proteomes" id="UP000229749">
    <property type="component" value="Unassembled WGS sequence"/>
</dbReference>
<dbReference type="Pfam" id="PF16198">
    <property type="entry name" value="TruB_C_2"/>
    <property type="match status" value="1"/>
</dbReference>
<dbReference type="PANTHER" id="PTHR13767">
    <property type="entry name" value="TRNA-PSEUDOURIDINE SYNTHASE"/>
    <property type="match status" value="1"/>
</dbReference>
<dbReference type="GO" id="GO:0003723">
    <property type="term" value="F:RNA binding"/>
    <property type="evidence" value="ECO:0007669"/>
    <property type="project" value="InterPro"/>
</dbReference>
<dbReference type="InterPro" id="IPR002501">
    <property type="entry name" value="PsdUridine_synth_N"/>
</dbReference>
<keyword evidence="4 5" id="KW-0413">Isomerase</keyword>